<dbReference type="Gene3D" id="3.50.30.40">
    <property type="entry name" value="Ribonuclease E inhibitor RraA/RraA-like"/>
    <property type="match status" value="1"/>
</dbReference>
<evidence type="ECO:0000256" key="6">
    <source>
        <dbReference type="ARBA" id="ARBA00012947"/>
    </source>
</evidence>
<comment type="similarity">
    <text evidence="3">Belongs to the class II aldolase/RraA-like family.</text>
</comment>
<dbReference type="RefSeq" id="WP_344292166.1">
    <property type="nucleotide sequence ID" value="NZ_BAAANJ010000001.1"/>
</dbReference>
<dbReference type="EMBL" id="BAAANJ010000001">
    <property type="protein sequence ID" value="GAA1796724.1"/>
    <property type="molecule type" value="Genomic_DNA"/>
</dbReference>
<keyword evidence="14" id="KW-1185">Reference proteome</keyword>
<evidence type="ECO:0000256" key="9">
    <source>
        <dbReference type="ARBA" id="ARBA00029596"/>
    </source>
</evidence>
<accession>A0ABP4XZU5</accession>
<comment type="function">
    <text evidence="8">Catalyzes the aldol cleavage of 4-hydroxy-4-methyl-2-oxoglutarate (HMG) into 2 molecules of pyruvate. Also contains a secondary oxaloacetate (OAA) decarboxylase activity due to the common pyruvate enolate transition state formed following C-C bond cleavage in the retro-aldol and decarboxylation reactions.</text>
</comment>
<dbReference type="PANTHER" id="PTHR33254">
    <property type="entry name" value="4-HYDROXY-4-METHYL-2-OXOGLUTARATE ALDOLASE 3-RELATED"/>
    <property type="match status" value="1"/>
</dbReference>
<evidence type="ECO:0000256" key="8">
    <source>
        <dbReference type="ARBA" id="ARBA00025046"/>
    </source>
</evidence>
<comment type="catalytic activity">
    <reaction evidence="12">
        <text>oxaloacetate + H(+) = pyruvate + CO2</text>
        <dbReference type="Rhea" id="RHEA:15641"/>
        <dbReference type="ChEBI" id="CHEBI:15361"/>
        <dbReference type="ChEBI" id="CHEBI:15378"/>
        <dbReference type="ChEBI" id="CHEBI:16452"/>
        <dbReference type="ChEBI" id="CHEBI:16526"/>
        <dbReference type="EC" id="4.1.1.112"/>
    </reaction>
</comment>
<evidence type="ECO:0000256" key="3">
    <source>
        <dbReference type="ARBA" id="ARBA00008621"/>
    </source>
</evidence>
<dbReference type="EC" id="4.1.3.17" evidence="5"/>
<dbReference type="SUPFAM" id="SSF89562">
    <property type="entry name" value="RraA-like"/>
    <property type="match status" value="1"/>
</dbReference>
<evidence type="ECO:0000256" key="1">
    <source>
        <dbReference type="ARBA" id="ARBA00001342"/>
    </source>
</evidence>
<comment type="caution">
    <text evidence="13">The sequence shown here is derived from an EMBL/GenBank/DDBJ whole genome shotgun (WGS) entry which is preliminary data.</text>
</comment>
<comment type="subunit">
    <text evidence="4">Homotrimer.</text>
</comment>
<evidence type="ECO:0000256" key="5">
    <source>
        <dbReference type="ARBA" id="ARBA00012213"/>
    </source>
</evidence>
<dbReference type="Pfam" id="PF03737">
    <property type="entry name" value="RraA-like"/>
    <property type="match status" value="1"/>
</dbReference>
<dbReference type="InterPro" id="IPR005493">
    <property type="entry name" value="RraA/RraA-like"/>
</dbReference>
<name>A0ABP4XZU5_9MICO</name>
<sequence length="221" mass="22517">MPEAALAPTDALLEALAGVELPTLGHFLEDGFCDLRLRPISEVSRMAGPAVTVDLTEPDAIAVNRALLRVQPGDVLVIRVHGGRHAPVGAVTAAAAIARGAAGIVVEGPVTDVAALRATAHVLPVFATGITPLTTKRLGTAVDGVGAPVVVGGVAIATGDLVAGDENGVLAFAPGSVDPAVFADALRSDLDEPELISRIRRRDPLETLLAIQPPISRKATP</sequence>
<evidence type="ECO:0000256" key="7">
    <source>
        <dbReference type="ARBA" id="ARBA00016549"/>
    </source>
</evidence>
<dbReference type="InterPro" id="IPR036704">
    <property type="entry name" value="RraA/RraA-like_sf"/>
</dbReference>
<evidence type="ECO:0000256" key="12">
    <source>
        <dbReference type="ARBA" id="ARBA00047973"/>
    </source>
</evidence>
<evidence type="ECO:0000313" key="13">
    <source>
        <dbReference type="EMBL" id="GAA1796724.1"/>
    </source>
</evidence>
<evidence type="ECO:0000256" key="2">
    <source>
        <dbReference type="ARBA" id="ARBA00001968"/>
    </source>
</evidence>
<organism evidence="13 14">
    <name type="scientific">Agromyces neolithicus</name>
    <dbReference type="NCBI Taxonomy" id="269420"/>
    <lineage>
        <taxon>Bacteria</taxon>
        <taxon>Bacillati</taxon>
        <taxon>Actinomycetota</taxon>
        <taxon>Actinomycetes</taxon>
        <taxon>Micrococcales</taxon>
        <taxon>Microbacteriaceae</taxon>
        <taxon>Agromyces</taxon>
    </lineage>
</organism>
<evidence type="ECO:0000256" key="11">
    <source>
        <dbReference type="ARBA" id="ARBA00032305"/>
    </source>
</evidence>
<dbReference type="Proteomes" id="UP001500002">
    <property type="component" value="Unassembled WGS sequence"/>
</dbReference>
<protein>
    <recommendedName>
        <fullName evidence="7">Putative 4-hydroxy-4-methyl-2-oxoglutarate aldolase</fullName>
        <ecNumber evidence="6">4.1.1.112</ecNumber>
        <ecNumber evidence="5">4.1.3.17</ecNumber>
    </recommendedName>
    <alternativeName>
        <fullName evidence="11">Oxaloacetate decarboxylase</fullName>
    </alternativeName>
    <alternativeName>
        <fullName evidence="9">Regulator of ribonuclease activity homolog</fullName>
    </alternativeName>
    <alternativeName>
        <fullName evidence="10">RraA-like protein</fullName>
    </alternativeName>
</protein>
<proteinExistence type="inferred from homology"/>
<evidence type="ECO:0000256" key="10">
    <source>
        <dbReference type="ARBA" id="ARBA00030169"/>
    </source>
</evidence>
<dbReference type="EC" id="4.1.1.112" evidence="6"/>
<reference evidence="14" key="1">
    <citation type="journal article" date="2019" name="Int. J. Syst. Evol. Microbiol.">
        <title>The Global Catalogue of Microorganisms (GCM) 10K type strain sequencing project: providing services to taxonomists for standard genome sequencing and annotation.</title>
        <authorList>
            <consortium name="The Broad Institute Genomics Platform"/>
            <consortium name="The Broad Institute Genome Sequencing Center for Infectious Disease"/>
            <person name="Wu L."/>
            <person name="Ma J."/>
        </authorList>
    </citation>
    <scope>NUCLEOTIDE SEQUENCE [LARGE SCALE GENOMIC DNA]</scope>
    <source>
        <strain evidence="14">JCM 14322</strain>
    </source>
</reference>
<evidence type="ECO:0000256" key="4">
    <source>
        <dbReference type="ARBA" id="ARBA00011233"/>
    </source>
</evidence>
<gene>
    <name evidence="13" type="ORF">GCM10009749_00170</name>
</gene>
<evidence type="ECO:0000313" key="14">
    <source>
        <dbReference type="Proteomes" id="UP001500002"/>
    </source>
</evidence>
<comment type="cofactor">
    <cofactor evidence="2">
        <name>a divalent metal cation</name>
        <dbReference type="ChEBI" id="CHEBI:60240"/>
    </cofactor>
</comment>
<comment type="catalytic activity">
    <reaction evidence="1">
        <text>4-hydroxy-4-methyl-2-oxoglutarate = 2 pyruvate</text>
        <dbReference type="Rhea" id="RHEA:22748"/>
        <dbReference type="ChEBI" id="CHEBI:15361"/>
        <dbReference type="ChEBI" id="CHEBI:58276"/>
        <dbReference type="EC" id="4.1.3.17"/>
    </reaction>
</comment>
<dbReference type="PANTHER" id="PTHR33254:SF4">
    <property type="entry name" value="4-HYDROXY-4-METHYL-2-OXOGLUTARATE ALDOLASE 3-RELATED"/>
    <property type="match status" value="1"/>
</dbReference>